<dbReference type="EMBL" id="CAXAMM010027491">
    <property type="protein sequence ID" value="CAK9060936.1"/>
    <property type="molecule type" value="Genomic_DNA"/>
</dbReference>
<dbReference type="Proteomes" id="UP001642464">
    <property type="component" value="Unassembled WGS sequence"/>
</dbReference>
<reference evidence="2 3" key="1">
    <citation type="submission" date="2024-02" db="EMBL/GenBank/DDBJ databases">
        <authorList>
            <person name="Chen Y."/>
            <person name="Shah S."/>
            <person name="Dougan E. K."/>
            <person name="Thang M."/>
            <person name="Chan C."/>
        </authorList>
    </citation>
    <scope>NUCLEOTIDE SEQUENCE [LARGE SCALE GENOMIC DNA]</scope>
</reference>
<dbReference type="InterPro" id="IPR011990">
    <property type="entry name" value="TPR-like_helical_dom_sf"/>
</dbReference>
<proteinExistence type="predicted"/>
<keyword evidence="3" id="KW-1185">Reference proteome</keyword>
<dbReference type="Gene3D" id="1.25.40.10">
    <property type="entry name" value="Tetratricopeptide repeat domain"/>
    <property type="match status" value="2"/>
</dbReference>
<feature type="non-terminal residue" evidence="2">
    <location>
        <position position="364"/>
    </location>
</feature>
<protein>
    <submittedName>
        <fullName evidence="2">Polyketide synthase PksJ</fullName>
    </submittedName>
</protein>
<feature type="region of interest" description="Disordered" evidence="1">
    <location>
        <begin position="329"/>
        <end position="353"/>
    </location>
</feature>
<sequence>MWADELTRRYLPDRPIVTNRGASRLLLSAEASLKLEAFAEANRLAEQSLSTFRQCGETCGQADAARLLSVVMIHQDRRKEADRLLKDELSIFQTSAAYTSKSAEARLLLALAEVNSDRRGQKKREEALKFVGQARTLAIEEADVGLEASSLSVMAKIFIKYKGDAKACNKEAHRLATQALQLYEQTEDLRGQAIASHHSGIAQGNLGEMTASLQYMADSMAHWRKAQDPIMEANAQIMVGQLLLKGGLVRQAATAAEQALALYHATGVTGARELRAMQTAVRAQIASGEPWRAIWTAEDAIARYRERHDRTNEAQALLCLASGYTFSPSGRDQQEVPAKMQSKMKPPPKEAVEAMQLALQIARQ</sequence>
<dbReference type="SUPFAM" id="SSF48452">
    <property type="entry name" value="TPR-like"/>
    <property type="match status" value="1"/>
</dbReference>
<evidence type="ECO:0000313" key="3">
    <source>
        <dbReference type="Proteomes" id="UP001642464"/>
    </source>
</evidence>
<gene>
    <name evidence="2" type="ORF">SCF082_LOCUS32005</name>
</gene>
<accession>A0ABP0NBG3</accession>
<organism evidence="2 3">
    <name type="scientific">Durusdinium trenchii</name>
    <dbReference type="NCBI Taxonomy" id="1381693"/>
    <lineage>
        <taxon>Eukaryota</taxon>
        <taxon>Sar</taxon>
        <taxon>Alveolata</taxon>
        <taxon>Dinophyceae</taxon>
        <taxon>Suessiales</taxon>
        <taxon>Symbiodiniaceae</taxon>
        <taxon>Durusdinium</taxon>
    </lineage>
</organism>
<evidence type="ECO:0000313" key="2">
    <source>
        <dbReference type="EMBL" id="CAK9060936.1"/>
    </source>
</evidence>
<name>A0ABP0NBG3_9DINO</name>
<comment type="caution">
    <text evidence="2">The sequence shown here is derived from an EMBL/GenBank/DDBJ whole genome shotgun (WGS) entry which is preliminary data.</text>
</comment>
<evidence type="ECO:0000256" key="1">
    <source>
        <dbReference type="SAM" id="MobiDB-lite"/>
    </source>
</evidence>